<keyword evidence="3" id="KW-1185">Reference proteome</keyword>
<feature type="region of interest" description="Disordered" evidence="1">
    <location>
        <begin position="166"/>
        <end position="196"/>
    </location>
</feature>
<evidence type="ECO:0000313" key="2">
    <source>
        <dbReference type="EMBL" id="KAK2078530.1"/>
    </source>
</evidence>
<proteinExistence type="predicted"/>
<sequence length="325" mass="35058">MKVDPVAPGLFTIVPSAHGWDLSFDALQVPEQARGLDQGAELMRRAQDLWTAWRRPWHARGEADMVEVLMPRLVRREARRRTLVAAEPAGLPGERDAALRLQRAQSKVHASLQRAAKLCAAAGEEFVAPEGLDPALVEGLRFQRVDAAAIEAAAAEVVAAQAARASAEREATDAVAPPAAARRRRRARRRRARPAPAGVDAALFPPGYAFRGPSSATPAKSQILKRRDINARLRGQTVQLRWPDDGLWYPAVVLAVNPPAGTAELYYETGDRELLDIAVLVHAGEVAWTHVPAEARPPLAGPGAGRPGDQALSPAQEPGSPFVYM</sequence>
<dbReference type="CDD" id="cd04508">
    <property type="entry name" value="Tudor_SF"/>
    <property type="match status" value="1"/>
</dbReference>
<dbReference type="AlphaFoldDB" id="A0AAD9IKW2"/>
<comment type="caution">
    <text evidence="2">The sequence shown here is derived from an EMBL/GenBank/DDBJ whole genome shotgun (WGS) entry which is preliminary data.</text>
</comment>
<accession>A0AAD9IKW2</accession>
<evidence type="ECO:0000256" key="1">
    <source>
        <dbReference type="SAM" id="MobiDB-lite"/>
    </source>
</evidence>
<reference evidence="2" key="1">
    <citation type="submission" date="2021-01" db="EMBL/GenBank/DDBJ databases">
        <authorList>
            <person name="Eckstrom K.M.E."/>
        </authorList>
    </citation>
    <scope>NUCLEOTIDE SEQUENCE</scope>
    <source>
        <strain evidence="2">UVCC 0001</strain>
    </source>
</reference>
<name>A0AAD9IKW2_PROWI</name>
<organism evidence="2 3">
    <name type="scientific">Prototheca wickerhamii</name>
    <dbReference type="NCBI Taxonomy" id="3111"/>
    <lineage>
        <taxon>Eukaryota</taxon>
        <taxon>Viridiplantae</taxon>
        <taxon>Chlorophyta</taxon>
        <taxon>core chlorophytes</taxon>
        <taxon>Trebouxiophyceae</taxon>
        <taxon>Chlorellales</taxon>
        <taxon>Chlorellaceae</taxon>
        <taxon>Prototheca</taxon>
    </lineage>
</organism>
<dbReference type="Proteomes" id="UP001255856">
    <property type="component" value="Unassembled WGS sequence"/>
</dbReference>
<feature type="region of interest" description="Disordered" evidence="1">
    <location>
        <begin position="297"/>
        <end position="325"/>
    </location>
</feature>
<dbReference type="Gene3D" id="2.30.30.140">
    <property type="match status" value="1"/>
</dbReference>
<protein>
    <submittedName>
        <fullName evidence="2">Uncharacterized protein</fullName>
    </submittedName>
</protein>
<gene>
    <name evidence="2" type="ORF">QBZ16_003370</name>
</gene>
<evidence type="ECO:0000313" key="3">
    <source>
        <dbReference type="Proteomes" id="UP001255856"/>
    </source>
</evidence>
<feature type="compositionally biased region" description="Basic residues" evidence="1">
    <location>
        <begin position="181"/>
        <end position="193"/>
    </location>
</feature>
<dbReference type="EMBL" id="JASFZW010000004">
    <property type="protein sequence ID" value="KAK2078530.1"/>
    <property type="molecule type" value="Genomic_DNA"/>
</dbReference>